<dbReference type="AlphaFoldDB" id="A0A3B0N1H9"/>
<accession>A0A3B0N1H9</accession>
<evidence type="ECO:0000256" key="1">
    <source>
        <dbReference type="ARBA" id="ARBA00009986"/>
    </source>
</evidence>
<evidence type="ECO:0000256" key="2">
    <source>
        <dbReference type="ARBA" id="ARBA00023002"/>
    </source>
</evidence>
<reference evidence="6" key="1">
    <citation type="submission" date="2018-08" db="EMBL/GenBank/DDBJ databases">
        <authorList>
            <person name="Rodrigo-Torres L."/>
            <person name="Arahal R. D."/>
            <person name="Lucena T."/>
        </authorList>
    </citation>
    <scope>NUCLEOTIDE SEQUENCE [LARGE SCALE GENOMIC DNA]</scope>
    <source>
        <strain evidence="6">CECT 7235</strain>
    </source>
</reference>
<dbReference type="Pfam" id="PF00171">
    <property type="entry name" value="Aldedh"/>
    <property type="match status" value="1"/>
</dbReference>
<dbReference type="GO" id="GO:0004777">
    <property type="term" value="F:succinate-semialdehyde dehydrogenase (NAD+) activity"/>
    <property type="evidence" value="ECO:0007669"/>
    <property type="project" value="TreeGrafter"/>
</dbReference>
<name>A0A3B0N1H9_9RHOB</name>
<dbReference type="Gene3D" id="3.40.309.10">
    <property type="entry name" value="Aldehyde Dehydrogenase, Chain A, domain 2"/>
    <property type="match status" value="1"/>
</dbReference>
<dbReference type="InterPro" id="IPR050740">
    <property type="entry name" value="Aldehyde_DH_Superfamily"/>
</dbReference>
<evidence type="ECO:0000313" key="5">
    <source>
        <dbReference type="EMBL" id="SUZ33896.1"/>
    </source>
</evidence>
<feature type="region of interest" description="Disordered" evidence="3">
    <location>
        <begin position="1"/>
        <end position="38"/>
    </location>
</feature>
<dbReference type="InterPro" id="IPR015590">
    <property type="entry name" value="Aldehyde_DH_dom"/>
</dbReference>
<dbReference type="Proteomes" id="UP000272908">
    <property type="component" value="Unassembled WGS sequence"/>
</dbReference>
<gene>
    <name evidence="5" type="primary">aldA_2</name>
    <name evidence="5" type="ORF">ROE7235_03677</name>
</gene>
<dbReference type="SUPFAM" id="SSF53720">
    <property type="entry name" value="ALDH-like"/>
    <property type="match status" value="1"/>
</dbReference>
<dbReference type="PANTHER" id="PTHR43353:SF5">
    <property type="entry name" value="SUCCINATE-SEMIALDEHYDE DEHYDROGENASE, MITOCHONDRIAL"/>
    <property type="match status" value="1"/>
</dbReference>
<keyword evidence="6" id="KW-1185">Reference proteome</keyword>
<feature type="compositionally biased region" description="Polar residues" evidence="3">
    <location>
        <begin position="11"/>
        <end position="20"/>
    </location>
</feature>
<sequence length="138" mass="14587">MAGTACPRSSKGLSSATASATFKPPPDQASPTSAHISPSVPFDTFDDAVAIANEGSFGLSSYIFTRDFQTTMEAIDRIEVGEVYVNRAGPESVHGFHGGWQDSGVAGDDGSHGLEVYMRKKTVYVNYSGKATVGLMPY</sequence>
<dbReference type="InterPro" id="IPR016161">
    <property type="entry name" value="Ald_DH/histidinol_DH"/>
</dbReference>
<feature type="domain" description="Aldehyde dehydrogenase" evidence="4">
    <location>
        <begin position="40"/>
        <end position="123"/>
    </location>
</feature>
<evidence type="ECO:0000256" key="3">
    <source>
        <dbReference type="SAM" id="MobiDB-lite"/>
    </source>
</evidence>
<proteinExistence type="inferred from homology"/>
<dbReference type="EC" id="1.2.1.22" evidence="5"/>
<evidence type="ECO:0000259" key="4">
    <source>
        <dbReference type="Pfam" id="PF00171"/>
    </source>
</evidence>
<comment type="similarity">
    <text evidence="1">Belongs to the aldehyde dehydrogenase family.</text>
</comment>
<protein>
    <submittedName>
        <fullName evidence="5">Lactaldehyde dehydrogenase</fullName>
        <ecNumber evidence="5">1.2.1.22</ecNumber>
    </submittedName>
</protein>
<dbReference type="GO" id="GO:0008911">
    <property type="term" value="F:lactaldehyde dehydrogenase (NAD+) activity"/>
    <property type="evidence" value="ECO:0007669"/>
    <property type="project" value="UniProtKB-EC"/>
</dbReference>
<organism evidence="5 6">
    <name type="scientific">Roseinatronobacter ekhonensis</name>
    <dbReference type="NCBI Taxonomy" id="254356"/>
    <lineage>
        <taxon>Bacteria</taxon>
        <taxon>Pseudomonadati</taxon>
        <taxon>Pseudomonadota</taxon>
        <taxon>Alphaproteobacteria</taxon>
        <taxon>Rhodobacterales</taxon>
        <taxon>Paracoccaceae</taxon>
        <taxon>Roseinatronobacter</taxon>
    </lineage>
</organism>
<evidence type="ECO:0000313" key="6">
    <source>
        <dbReference type="Proteomes" id="UP000272908"/>
    </source>
</evidence>
<dbReference type="InterPro" id="IPR016163">
    <property type="entry name" value="Ald_DH_C"/>
</dbReference>
<dbReference type="EMBL" id="UIHC01000088">
    <property type="protein sequence ID" value="SUZ33896.1"/>
    <property type="molecule type" value="Genomic_DNA"/>
</dbReference>
<dbReference type="OrthoDB" id="8694498at2"/>
<keyword evidence="2 5" id="KW-0560">Oxidoreductase</keyword>
<dbReference type="PANTHER" id="PTHR43353">
    <property type="entry name" value="SUCCINATE-SEMIALDEHYDE DEHYDROGENASE, MITOCHONDRIAL"/>
    <property type="match status" value="1"/>
</dbReference>
<dbReference type="GO" id="GO:0009450">
    <property type="term" value="P:gamma-aminobutyric acid catabolic process"/>
    <property type="evidence" value="ECO:0007669"/>
    <property type="project" value="TreeGrafter"/>
</dbReference>